<dbReference type="InterPro" id="IPR050351">
    <property type="entry name" value="BphY/WalK/GraS-like"/>
</dbReference>
<dbReference type="SMART" id="SM00388">
    <property type="entry name" value="HisKA"/>
    <property type="match status" value="1"/>
</dbReference>
<dbReference type="PANTHER" id="PTHR42878">
    <property type="entry name" value="TWO-COMPONENT HISTIDINE KINASE"/>
    <property type="match status" value="1"/>
</dbReference>
<dbReference type="PROSITE" id="PS50109">
    <property type="entry name" value="HIS_KIN"/>
    <property type="match status" value="1"/>
</dbReference>
<dbReference type="EMBL" id="QOVG01000009">
    <property type="protein sequence ID" value="NDK39820.1"/>
    <property type="molecule type" value="Genomic_DNA"/>
</dbReference>
<dbReference type="InterPro" id="IPR003594">
    <property type="entry name" value="HATPase_dom"/>
</dbReference>
<protein>
    <recommendedName>
        <fullName evidence="2">histidine kinase</fullName>
        <ecNumber evidence="2">2.7.13.3</ecNumber>
    </recommendedName>
</protein>
<feature type="domain" description="Histidine kinase" evidence="9">
    <location>
        <begin position="156"/>
        <end position="374"/>
    </location>
</feature>
<evidence type="ECO:0000256" key="4">
    <source>
        <dbReference type="ARBA" id="ARBA00022741"/>
    </source>
</evidence>
<evidence type="ECO:0000256" key="5">
    <source>
        <dbReference type="ARBA" id="ARBA00022777"/>
    </source>
</evidence>
<keyword evidence="6" id="KW-0067">ATP-binding</keyword>
<keyword evidence="3" id="KW-0808">Transferase</keyword>
<comment type="catalytic activity">
    <reaction evidence="1">
        <text>ATP + protein L-histidine = ADP + protein N-phospho-L-histidine.</text>
        <dbReference type="EC" id="2.7.13.3"/>
    </reaction>
</comment>
<evidence type="ECO:0000313" key="11">
    <source>
        <dbReference type="Proteomes" id="UP001429354"/>
    </source>
</evidence>
<keyword evidence="4" id="KW-0547">Nucleotide-binding</keyword>
<dbReference type="CDD" id="cd00075">
    <property type="entry name" value="HATPase"/>
    <property type="match status" value="1"/>
</dbReference>
<comment type="caution">
    <text evidence="10">The sequence shown here is derived from an EMBL/GenBank/DDBJ whole genome shotgun (WGS) entry which is preliminary data.</text>
</comment>
<dbReference type="InterPro" id="IPR005467">
    <property type="entry name" value="His_kinase_dom"/>
</dbReference>
<evidence type="ECO:0000256" key="3">
    <source>
        <dbReference type="ARBA" id="ARBA00022679"/>
    </source>
</evidence>
<dbReference type="InterPro" id="IPR036097">
    <property type="entry name" value="HisK_dim/P_sf"/>
</dbReference>
<keyword evidence="7" id="KW-0902">Two-component regulatory system</keyword>
<dbReference type="InterPro" id="IPR036890">
    <property type="entry name" value="HATPase_C_sf"/>
</dbReference>
<dbReference type="Pfam" id="PF00512">
    <property type="entry name" value="HisKA"/>
    <property type="match status" value="1"/>
</dbReference>
<keyword evidence="5 10" id="KW-0418">Kinase</keyword>
<reference evidence="10 11" key="1">
    <citation type="submission" date="2018-07" db="EMBL/GenBank/DDBJ databases">
        <title>Whole genome Sequencing of Pseudoxanthomonas gei KCTC 32298 (T).</title>
        <authorList>
            <person name="Kumar S."/>
            <person name="Bansal K."/>
            <person name="Kaur A."/>
            <person name="Patil P."/>
            <person name="Sharma S."/>
            <person name="Patil P.B."/>
        </authorList>
    </citation>
    <scope>NUCLEOTIDE SEQUENCE [LARGE SCALE GENOMIC DNA]</scope>
    <source>
        <strain evidence="10 11">KCTC 32298</strain>
    </source>
</reference>
<dbReference type="Proteomes" id="UP001429354">
    <property type="component" value="Unassembled WGS sequence"/>
</dbReference>
<sequence length="381" mass="41392">MKLSTFILDDMERILTCWDEYAQTMSPAADEMSLHALRDHSEAMLRAVALDIDSPQSKREQREKSLGESDEDGSSAASEHGHLRHASNFTLIQLSSEFRALRASVLRLWLKHVETVTPDVLDDVIRFNEAIDQALAESIVTYAARAAHSRDLFDAILGHDLRGPLSAMSLSGELLTRGGMPAAKAVEMGARVTSSARYMASMVDDMLEFARTRLGSAPIPLHLRSASIEAICSGAISDAAAMHPRSRFEMQLEGGPEASIDADRVRRLLMNLLGNAGQHGTPDRPVILHAQAGESETIFRVINEGRDIPSGHLRNIFEPLVRLNSEKEDDGIRTTSLGLGLHIAREIAAAHGGSITAESANGQTTFTVRLPVRLPEPAPAG</sequence>
<organism evidence="10 11">
    <name type="scientific">Pseudoxanthomonas gei</name>
    <dbReference type="NCBI Taxonomy" id="1383030"/>
    <lineage>
        <taxon>Bacteria</taxon>
        <taxon>Pseudomonadati</taxon>
        <taxon>Pseudomonadota</taxon>
        <taxon>Gammaproteobacteria</taxon>
        <taxon>Lysobacterales</taxon>
        <taxon>Lysobacteraceae</taxon>
        <taxon>Pseudoxanthomonas</taxon>
    </lineage>
</organism>
<accession>A0ABX0AH72</accession>
<dbReference type="Gene3D" id="3.30.565.10">
    <property type="entry name" value="Histidine kinase-like ATPase, C-terminal domain"/>
    <property type="match status" value="1"/>
</dbReference>
<dbReference type="EC" id="2.7.13.3" evidence="2"/>
<evidence type="ECO:0000259" key="9">
    <source>
        <dbReference type="PROSITE" id="PS50109"/>
    </source>
</evidence>
<evidence type="ECO:0000256" key="1">
    <source>
        <dbReference type="ARBA" id="ARBA00000085"/>
    </source>
</evidence>
<dbReference type="Gene3D" id="1.10.287.130">
    <property type="match status" value="1"/>
</dbReference>
<dbReference type="Pfam" id="PF02518">
    <property type="entry name" value="HATPase_c"/>
    <property type="match status" value="1"/>
</dbReference>
<dbReference type="SMART" id="SM00387">
    <property type="entry name" value="HATPase_c"/>
    <property type="match status" value="1"/>
</dbReference>
<dbReference type="InterPro" id="IPR003661">
    <property type="entry name" value="HisK_dim/P_dom"/>
</dbReference>
<gene>
    <name evidence="10" type="ORF">DT603_13330</name>
</gene>
<evidence type="ECO:0000256" key="6">
    <source>
        <dbReference type="ARBA" id="ARBA00022840"/>
    </source>
</evidence>
<evidence type="ECO:0000256" key="7">
    <source>
        <dbReference type="ARBA" id="ARBA00023012"/>
    </source>
</evidence>
<dbReference type="SUPFAM" id="SSF55874">
    <property type="entry name" value="ATPase domain of HSP90 chaperone/DNA topoisomerase II/histidine kinase"/>
    <property type="match status" value="1"/>
</dbReference>
<proteinExistence type="predicted"/>
<feature type="compositionally biased region" description="Basic and acidic residues" evidence="8">
    <location>
        <begin position="56"/>
        <end position="67"/>
    </location>
</feature>
<evidence type="ECO:0000313" key="10">
    <source>
        <dbReference type="EMBL" id="NDK39820.1"/>
    </source>
</evidence>
<dbReference type="PANTHER" id="PTHR42878:SF7">
    <property type="entry name" value="SENSOR HISTIDINE KINASE GLRK"/>
    <property type="match status" value="1"/>
</dbReference>
<dbReference type="GO" id="GO:0016301">
    <property type="term" value="F:kinase activity"/>
    <property type="evidence" value="ECO:0007669"/>
    <property type="project" value="UniProtKB-KW"/>
</dbReference>
<keyword evidence="11" id="KW-1185">Reference proteome</keyword>
<dbReference type="CDD" id="cd00082">
    <property type="entry name" value="HisKA"/>
    <property type="match status" value="1"/>
</dbReference>
<evidence type="ECO:0000256" key="8">
    <source>
        <dbReference type="SAM" id="MobiDB-lite"/>
    </source>
</evidence>
<feature type="region of interest" description="Disordered" evidence="8">
    <location>
        <begin position="55"/>
        <end position="80"/>
    </location>
</feature>
<evidence type="ECO:0000256" key="2">
    <source>
        <dbReference type="ARBA" id="ARBA00012438"/>
    </source>
</evidence>
<name>A0ABX0AH72_9GAMM</name>
<dbReference type="SUPFAM" id="SSF47384">
    <property type="entry name" value="Homodimeric domain of signal transducing histidine kinase"/>
    <property type="match status" value="1"/>
</dbReference>